<evidence type="ECO:0000313" key="2">
    <source>
        <dbReference type="EMBL" id="TIX51973.1"/>
    </source>
</evidence>
<keyword evidence="3" id="KW-1185">Reference proteome</keyword>
<evidence type="ECO:0000313" key="3">
    <source>
        <dbReference type="Proteomes" id="UP000309389"/>
    </source>
</evidence>
<protein>
    <submittedName>
        <fullName evidence="2">Uncharacterized protein</fullName>
    </submittedName>
</protein>
<organism evidence="2 3">
    <name type="scientific">Alteraurantiacibacter aquimixticola</name>
    <dbReference type="NCBI Taxonomy" id="2489173"/>
    <lineage>
        <taxon>Bacteria</taxon>
        <taxon>Pseudomonadati</taxon>
        <taxon>Pseudomonadota</taxon>
        <taxon>Alphaproteobacteria</taxon>
        <taxon>Sphingomonadales</taxon>
        <taxon>Erythrobacteraceae</taxon>
        <taxon>Alteraurantiacibacter</taxon>
    </lineage>
</organism>
<name>A0A4T3F3Z4_9SPHN</name>
<feature type="region of interest" description="Disordered" evidence="1">
    <location>
        <begin position="241"/>
        <end position="319"/>
    </location>
</feature>
<evidence type="ECO:0000256" key="1">
    <source>
        <dbReference type="SAM" id="MobiDB-lite"/>
    </source>
</evidence>
<comment type="caution">
    <text evidence="2">The sequence shown here is derived from an EMBL/GenBank/DDBJ whole genome shotgun (WGS) entry which is preliminary data.</text>
</comment>
<gene>
    <name evidence="2" type="ORF">E5222_05950</name>
</gene>
<proteinExistence type="predicted"/>
<accession>A0A4T3F3Z4</accession>
<dbReference type="RefSeq" id="WP_136692759.1">
    <property type="nucleotide sequence ID" value="NZ_SSHH01000001.1"/>
</dbReference>
<sequence length="319" mass="34012">MNAVFDGADARADFRKSVEQMLRNGRPDPALVLVRRKLSQLSGESDPMVAAALETQAGDITLVGWDDLAERFAWLDKAGKPITALGIDFSWPGHVGAEPDAEGHLAPYIETNYYADIPEMAFSSADRETLLRGYLAGGSEWQGCFEDIDNLIEVEGMSPLYGAVTANASNRNRDGAEGDAYLLSSCASAVLLHLAVRDAIRAKGLPRAMAVLVGSNEDFPFFDAPVVSVDESAGHVVEPPPMAEVEAPAPTPAPPSEPEAEPATPAQKQAPQDAGDSKAAEPVPTGADLRRRIAQPEPSPTPSKEEKPRRGGLLGFLFR</sequence>
<dbReference type="OrthoDB" id="7431847at2"/>
<dbReference type="EMBL" id="SSHH01000001">
    <property type="protein sequence ID" value="TIX51973.1"/>
    <property type="molecule type" value="Genomic_DNA"/>
</dbReference>
<dbReference type="AlphaFoldDB" id="A0A4T3F3Z4"/>
<dbReference type="Proteomes" id="UP000309389">
    <property type="component" value="Unassembled WGS sequence"/>
</dbReference>
<reference evidence="2 3" key="1">
    <citation type="submission" date="2019-04" db="EMBL/GenBank/DDBJ databases">
        <title>Altererythrobacter aquimixticola sp. nov., isolated from sediment of junction between the ocean and a freshwater spring.</title>
        <authorList>
            <person name="Yoon J.-H."/>
        </authorList>
    </citation>
    <scope>NUCLEOTIDE SEQUENCE [LARGE SCALE GENOMIC DNA]</scope>
    <source>
        <strain evidence="2 3">SSKS-13</strain>
    </source>
</reference>